<dbReference type="EMBL" id="JARBDR010000919">
    <property type="protein sequence ID" value="KAJ8299923.1"/>
    <property type="molecule type" value="Genomic_DNA"/>
</dbReference>
<dbReference type="SMART" id="SM00355">
    <property type="entry name" value="ZnF_C2H2"/>
    <property type="match status" value="2"/>
</dbReference>
<feature type="domain" description="C2H2-type" evidence="2">
    <location>
        <begin position="2"/>
        <end position="30"/>
    </location>
</feature>
<keyword evidence="1" id="KW-0479">Metal-binding</keyword>
<feature type="domain" description="C2H2-type" evidence="2">
    <location>
        <begin position="31"/>
        <end position="53"/>
    </location>
</feature>
<dbReference type="Gene3D" id="3.30.160.60">
    <property type="entry name" value="Classic Zinc Finger"/>
    <property type="match status" value="1"/>
</dbReference>
<keyword evidence="1" id="KW-0862">Zinc</keyword>
<protein>
    <recommendedName>
        <fullName evidence="2">C2H2-type domain-containing protein</fullName>
    </recommendedName>
</protein>
<reference evidence="3 4" key="1">
    <citation type="submission" date="2022-12" db="EMBL/GenBank/DDBJ databases">
        <title>Chromosome-level genome of Tegillarca granosa.</title>
        <authorList>
            <person name="Kim J."/>
        </authorList>
    </citation>
    <scope>NUCLEOTIDE SEQUENCE [LARGE SCALE GENOMIC DNA]</scope>
    <source>
        <strain evidence="3">Teg-2019</strain>
        <tissue evidence="3">Adductor muscle</tissue>
    </source>
</reference>
<dbReference type="SUPFAM" id="SSF57667">
    <property type="entry name" value="beta-beta-alpha zinc fingers"/>
    <property type="match status" value="1"/>
</dbReference>
<accession>A0ABQ9E9D8</accession>
<dbReference type="Proteomes" id="UP001217089">
    <property type="component" value="Unassembled WGS sequence"/>
</dbReference>
<evidence type="ECO:0000259" key="2">
    <source>
        <dbReference type="PROSITE" id="PS50157"/>
    </source>
</evidence>
<keyword evidence="4" id="KW-1185">Reference proteome</keyword>
<evidence type="ECO:0000313" key="4">
    <source>
        <dbReference type="Proteomes" id="UP001217089"/>
    </source>
</evidence>
<evidence type="ECO:0000256" key="1">
    <source>
        <dbReference type="PROSITE-ProRule" id="PRU00042"/>
    </source>
</evidence>
<proteinExistence type="predicted"/>
<dbReference type="InterPro" id="IPR013087">
    <property type="entry name" value="Znf_C2H2_type"/>
</dbReference>
<dbReference type="PROSITE" id="PS50157">
    <property type="entry name" value="ZINC_FINGER_C2H2_2"/>
    <property type="match status" value="2"/>
</dbReference>
<evidence type="ECO:0000313" key="3">
    <source>
        <dbReference type="EMBL" id="KAJ8299923.1"/>
    </source>
</evidence>
<dbReference type="Pfam" id="PF00096">
    <property type="entry name" value="zf-C2H2"/>
    <property type="match status" value="1"/>
</dbReference>
<sequence length="74" mass="8724">MYMCDQCGRHFHSYTGIKSLIRTVHTMEFRYKCSVCDRGFDGKYYYKGHLAAHLNVTRESAPDVRPLISTKRIY</sequence>
<keyword evidence="1" id="KW-0863">Zinc-finger</keyword>
<gene>
    <name evidence="3" type="ORF">KUTeg_021442</name>
</gene>
<name>A0ABQ9E9D8_TEGGR</name>
<organism evidence="3 4">
    <name type="scientific">Tegillarca granosa</name>
    <name type="common">Malaysian cockle</name>
    <name type="synonym">Anadara granosa</name>
    <dbReference type="NCBI Taxonomy" id="220873"/>
    <lineage>
        <taxon>Eukaryota</taxon>
        <taxon>Metazoa</taxon>
        <taxon>Spiralia</taxon>
        <taxon>Lophotrochozoa</taxon>
        <taxon>Mollusca</taxon>
        <taxon>Bivalvia</taxon>
        <taxon>Autobranchia</taxon>
        <taxon>Pteriomorphia</taxon>
        <taxon>Arcoida</taxon>
        <taxon>Arcoidea</taxon>
        <taxon>Arcidae</taxon>
        <taxon>Tegillarca</taxon>
    </lineage>
</organism>
<comment type="caution">
    <text evidence="3">The sequence shown here is derived from an EMBL/GenBank/DDBJ whole genome shotgun (WGS) entry which is preliminary data.</text>
</comment>
<dbReference type="InterPro" id="IPR036236">
    <property type="entry name" value="Znf_C2H2_sf"/>
</dbReference>
<dbReference type="PROSITE" id="PS00028">
    <property type="entry name" value="ZINC_FINGER_C2H2_1"/>
    <property type="match status" value="1"/>
</dbReference>